<dbReference type="AlphaFoldDB" id="A0A8X6ISG3"/>
<sequence>MPYDRPFKDAMDPDLIFEVGNFSEWWISWTDPHRNKSLTRISVCTPKNRVTLLGIVLNNLSCSQEKMTTIGAI</sequence>
<proteinExistence type="predicted"/>
<comment type="caution">
    <text evidence="1">The sequence shown here is derived from an EMBL/GenBank/DDBJ whole genome shotgun (WGS) entry which is preliminary data.</text>
</comment>
<accession>A0A8X6ISG3</accession>
<keyword evidence="2" id="KW-1185">Reference proteome</keyword>
<reference evidence="1" key="1">
    <citation type="submission" date="2020-07" db="EMBL/GenBank/DDBJ databases">
        <title>Multicomponent nature underlies the extraordinary mechanical properties of spider dragline silk.</title>
        <authorList>
            <person name="Kono N."/>
            <person name="Nakamura H."/>
            <person name="Mori M."/>
            <person name="Yoshida Y."/>
            <person name="Ohtoshi R."/>
            <person name="Malay A.D."/>
            <person name="Moran D.A.P."/>
            <person name="Tomita M."/>
            <person name="Numata K."/>
            <person name="Arakawa K."/>
        </authorList>
    </citation>
    <scope>NUCLEOTIDE SEQUENCE</scope>
</reference>
<organism evidence="1 2">
    <name type="scientific">Trichonephila clavata</name>
    <name type="common">Joro spider</name>
    <name type="synonym">Nephila clavata</name>
    <dbReference type="NCBI Taxonomy" id="2740835"/>
    <lineage>
        <taxon>Eukaryota</taxon>
        <taxon>Metazoa</taxon>
        <taxon>Ecdysozoa</taxon>
        <taxon>Arthropoda</taxon>
        <taxon>Chelicerata</taxon>
        <taxon>Arachnida</taxon>
        <taxon>Araneae</taxon>
        <taxon>Araneomorphae</taxon>
        <taxon>Entelegynae</taxon>
        <taxon>Araneoidea</taxon>
        <taxon>Nephilidae</taxon>
        <taxon>Trichonephila</taxon>
    </lineage>
</organism>
<name>A0A8X6ISG3_TRICU</name>
<gene>
    <name evidence="1" type="ORF">TNCT_586241</name>
</gene>
<dbReference type="EMBL" id="BMAO01028829">
    <property type="protein sequence ID" value="GFR27649.1"/>
    <property type="molecule type" value="Genomic_DNA"/>
</dbReference>
<evidence type="ECO:0000313" key="2">
    <source>
        <dbReference type="Proteomes" id="UP000887116"/>
    </source>
</evidence>
<dbReference type="Proteomes" id="UP000887116">
    <property type="component" value="Unassembled WGS sequence"/>
</dbReference>
<evidence type="ECO:0000313" key="1">
    <source>
        <dbReference type="EMBL" id="GFR27649.1"/>
    </source>
</evidence>
<protein>
    <submittedName>
        <fullName evidence="1">Uncharacterized protein</fullName>
    </submittedName>
</protein>